<evidence type="ECO:0000313" key="1">
    <source>
        <dbReference type="EMBL" id="OJZ86463.1"/>
    </source>
</evidence>
<protein>
    <submittedName>
        <fullName evidence="1">Uncharacterized protein</fullName>
    </submittedName>
</protein>
<dbReference type="AlphaFoldDB" id="A0A1M3TIC1"/>
<accession>A0A1M3TIC1</accession>
<dbReference type="EMBL" id="KV878241">
    <property type="protein sequence ID" value="OJZ86463.1"/>
    <property type="molecule type" value="Genomic_DNA"/>
</dbReference>
<proteinExistence type="predicted"/>
<dbReference type="VEuPathDB" id="FungiDB:ASPFODRAFT_602597"/>
<sequence length="98" mass="11289">MDRRMGMILQREAGYFIHRYLSITKAVCLVTLRLSTCWQSIASAQSRQERWNRQWITTSTSWLVLVLSAGWPMSVSQACEELKREGKKKTQHGLNSSA</sequence>
<organism evidence="1 2">
    <name type="scientific">Aspergillus luchuensis (strain CBS 106.47)</name>
    <dbReference type="NCBI Taxonomy" id="1137211"/>
    <lineage>
        <taxon>Eukaryota</taxon>
        <taxon>Fungi</taxon>
        <taxon>Dikarya</taxon>
        <taxon>Ascomycota</taxon>
        <taxon>Pezizomycotina</taxon>
        <taxon>Eurotiomycetes</taxon>
        <taxon>Eurotiomycetidae</taxon>
        <taxon>Eurotiales</taxon>
        <taxon>Aspergillaceae</taxon>
        <taxon>Aspergillus</taxon>
        <taxon>Aspergillus subgen. Circumdati</taxon>
    </lineage>
</organism>
<gene>
    <name evidence="1" type="ORF">ASPFODRAFT_602597</name>
</gene>
<evidence type="ECO:0000313" key="2">
    <source>
        <dbReference type="Proteomes" id="UP000184063"/>
    </source>
</evidence>
<name>A0A1M3TIC1_ASPLC</name>
<reference evidence="2" key="1">
    <citation type="journal article" date="2017" name="Genome Biol.">
        <title>Comparative genomics reveals high biological diversity and specific adaptations in the industrially and medically important fungal genus Aspergillus.</title>
        <authorList>
            <person name="de Vries R.P."/>
            <person name="Riley R."/>
            <person name="Wiebenga A."/>
            <person name="Aguilar-Osorio G."/>
            <person name="Amillis S."/>
            <person name="Uchima C.A."/>
            <person name="Anderluh G."/>
            <person name="Asadollahi M."/>
            <person name="Askin M."/>
            <person name="Barry K."/>
            <person name="Battaglia E."/>
            <person name="Bayram O."/>
            <person name="Benocci T."/>
            <person name="Braus-Stromeyer S.A."/>
            <person name="Caldana C."/>
            <person name="Canovas D."/>
            <person name="Cerqueira G.C."/>
            <person name="Chen F."/>
            <person name="Chen W."/>
            <person name="Choi C."/>
            <person name="Clum A."/>
            <person name="Dos Santos R.A."/>
            <person name="Damasio A.R."/>
            <person name="Diallinas G."/>
            <person name="Emri T."/>
            <person name="Fekete E."/>
            <person name="Flipphi M."/>
            <person name="Freyberg S."/>
            <person name="Gallo A."/>
            <person name="Gournas C."/>
            <person name="Habgood R."/>
            <person name="Hainaut M."/>
            <person name="Harispe M.L."/>
            <person name="Henrissat B."/>
            <person name="Hilden K.S."/>
            <person name="Hope R."/>
            <person name="Hossain A."/>
            <person name="Karabika E."/>
            <person name="Karaffa L."/>
            <person name="Karanyi Z."/>
            <person name="Krasevec N."/>
            <person name="Kuo A."/>
            <person name="Kusch H."/>
            <person name="LaButti K."/>
            <person name="Lagendijk E.L."/>
            <person name="Lapidus A."/>
            <person name="Levasseur A."/>
            <person name="Lindquist E."/>
            <person name="Lipzen A."/>
            <person name="Logrieco A.F."/>
            <person name="MacCabe A."/>
            <person name="Maekelae M.R."/>
            <person name="Malavazi I."/>
            <person name="Melin P."/>
            <person name="Meyer V."/>
            <person name="Mielnichuk N."/>
            <person name="Miskei M."/>
            <person name="Molnar A.P."/>
            <person name="Mule G."/>
            <person name="Ngan C.Y."/>
            <person name="Orejas M."/>
            <person name="Orosz E."/>
            <person name="Ouedraogo J.P."/>
            <person name="Overkamp K.M."/>
            <person name="Park H.-S."/>
            <person name="Perrone G."/>
            <person name="Piumi F."/>
            <person name="Punt P.J."/>
            <person name="Ram A.F."/>
            <person name="Ramon A."/>
            <person name="Rauscher S."/>
            <person name="Record E."/>
            <person name="Riano-Pachon D.M."/>
            <person name="Robert V."/>
            <person name="Roehrig J."/>
            <person name="Ruller R."/>
            <person name="Salamov A."/>
            <person name="Salih N.S."/>
            <person name="Samson R.A."/>
            <person name="Sandor E."/>
            <person name="Sanguinetti M."/>
            <person name="Schuetze T."/>
            <person name="Sepcic K."/>
            <person name="Shelest E."/>
            <person name="Sherlock G."/>
            <person name="Sophianopoulou V."/>
            <person name="Squina F.M."/>
            <person name="Sun H."/>
            <person name="Susca A."/>
            <person name="Todd R.B."/>
            <person name="Tsang A."/>
            <person name="Unkles S.E."/>
            <person name="van de Wiele N."/>
            <person name="van Rossen-Uffink D."/>
            <person name="Oliveira J.V."/>
            <person name="Vesth T.C."/>
            <person name="Visser J."/>
            <person name="Yu J.-H."/>
            <person name="Zhou M."/>
            <person name="Andersen M.R."/>
            <person name="Archer D.B."/>
            <person name="Baker S.E."/>
            <person name="Benoit I."/>
            <person name="Brakhage A.A."/>
            <person name="Braus G.H."/>
            <person name="Fischer R."/>
            <person name="Frisvad J.C."/>
            <person name="Goldman G.H."/>
            <person name="Houbraken J."/>
            <person name="Oakley B."/>
            <person name="Pocsi I."/>
            <person name="Scazzocchio C."/>
            <person name="Seiboth B."/>
            <person name="vanKuyk P.A."/>
            <person name="Wortman J."/>
            <person name="Dyer P.S."/>
            <person name="Grigoriev I.V."/>
        </authorList>
    </citation>
    <scope>NUCLEOTIDE SEQUENCE [LARGE SCALE GENOMIC DNA]</scope>
    <source>
        <strain evidence="2">CBS 106.47</strain>
    </source>
</reference>
<dbReference type="Proteomes" id="UP000184063">
    <property type="component" value="Unassembled WGS sequence"/>
</dbReference>